<evidence type="ECO:0000313" key="4">
    <source>
        <dbReference type="Proteomes" id="UP000236740"/>
    </source>
</evidence>
<evidence type="ECO:0000313" key="2">
    <source>
        <dbReference type="EMBL" id="QCC47560.1"/>
    </source>
</evidence>
<dbReference type="Pfam" id="PF04961">
    <property type="entry name" value="FTCD_C"/>
    <property type="match status" value="1"/>
</dbReference>
<dbReference type="Proteomes" id="UP000236740">
    <property type="component" value="Unassembled WGS sequence"/>
</dbReference>
<protein>
    <submittedName>
        <fullName evidence="2">Formimidoyltetrahydrofolate cyclodeaminase</fullName>
    </submittedName>
    <submittedName>
        <fullName evidence="3">Formiminotetrahydrofolate cyclodeaminase</fullName>
    </submittedName>
</protein>
<feature type="domain" description="Cyclodeaminase/cyclohydrolase" evidence="1">
    <location>
        <begin position="8"/>
        <end position="183"/>
    </location>
</feature>
<dbReference type="RefSeq" id="WP_103992005.1">
    <property type="nucleotide sequence ID" value="NZ_CP031311.1"/>
</dbReference>
<reference evidence="2 5" key="2">
    <citation type="journal article" date="2019" name="Nat. Commun.">
        <title>A new type of DNA phosphorothioation-based antiviral system in archaea.</title>
        <authorList>
            <person name="Xiong L."/>
            <person name="Liu S."/>
            <person name="Chen S."/>
            <person name="Xiao Y."/>
            <person name="Zhu B."/>
            <person name="Gao Y."/>
            <person name="Zhang Y."/>
            <person name="Chen B."/>
            <person name="Luo J."/>
            <person name="Deng Z."/>
            <person name="Chen X."/>
            <person name="Wang L."/>
            <person name="Chen S."/>
        </authorList>
    </citation>
    <scope>NUCLEOTIDE SEQUENCE [LARGE SCALE GENOMIC DNA]</scope>
    <source>
        <strain evidence="2 5">CGMCC 1.10331</strain>
    </source>
</reference>
<name>A0A1H6AFF8_9EURY</name>
<dbReference type="Proteomes" id="UP000296733">
    <property type="component" value="Chromosome"/>
</dbReference>
<dbReference type="EMBL" id="FNVN01000003">
    <property type="protein sequence ID" value="SEG47231.1"/>
    <property type="molecule type" value="Genomic_DNA"/>
</dbReference>
<proteinExistence type="predicted"/>
<dbReference type="EMBL" id="CP031311">
    <property type="protein sequence ID" value="QCC47560.1"/>
    <property type="molecule type" value="Genomic_DNA"/>
</dbReference>
<organism evidence="3 4">
    <name type="scientific">Halobellus limi</name>
    <dbReference type="NCBI Taxonomy" id="699433"/>
    <lineage>
        <taxon>Archaea</taxon>
        <taxon>Methanobacteriati</taxon>
        <taxon>Methanobacteriota</taxon>
        <taxon>Stenosarchaea group</taxon>
        <taxon>Halobacteria</taxon>
        <taxon>Halobacteriales</taxon>
        <taxon>Haloferacaceae</taxon>
        <taxon>Halobellus</taxon>
    </lineage>
</organism>
<evidence type="ECO:0000259" key="1">
    <source>
        <dbReference type="Pfam" id="PF04961"/>
    </source>
</evidence>
<dbReference type="GO" id="GO:0003824">
    <property type="term" value="F:catalytic activity"/>
    <property type="evidence" value="ECO:0007669"/>
    <property type="project" value="InterPro"/>
</dbReference>
<dbReference type="OrthoDB" id="214546at2157"/>
<keyword evidence="4" id="KW-1185">Reference proteome</keyword>
<gene>
    <name evidence="2" type="ORF">DV707_07765</name>
    <name evidence="3" type="ORF">SAMN04488133_2295</name>
</gene>
<dbReference type="InterPro" id="IPR007044">
    <property type="entry name" value="Cyclodeamin/CycHdrlase"/>
</dbReference>
<reference evidence="3 4" key="1">
    <citation type="submission" date="2016-10" db="EMBL/GenBank/DDBJ databases">
        <authorList>
            <person name="de Groot N.N."/>
        </authorList>
    </citation>
    <scope>NUCLEOTIDE SEQUENCE [LARGE SCALE GENOMIC DNA]</scope>
    <source>
        <strain evidence="3 4">CGMCC 1.10331</strain>
    </source>
</reference>
<dbReference type="InterPro" id="IPR036178">
    <property type="entry name" value="Formintransfe-cycloase-like_sf"/>
</dbReference>
<sequence length="204" mass="20817">MSYDDVRIGAFLDDVASERVAPAGGTVVAVAGAMGAALCEMACIHTTNAGEASDATVRQGDGAAERSFEVIRDDLARQRRELLALAAQDATLVDELFGGDGEPTDRLAKRASGIPLATAESSLAVLEDAAAVVERGRSGVAADARAGAYLADAAVQASLSTVRVNAAALSDHSFAETMTDRADAVSSSAAEVRSEILSDDCSGR</sequence>
<evidence type="ECO:0000313" key="5">
    <source>
        <dbReference type="Proteomes" id="UP000296733"/>
    </source>
</evidence>
<accession>A0A1H6AFF8</accession>
<dbReference type="Gene3D" id="1.20.120.680">
    <property type="entry name" value="Formiminotetrahydrofolate cyclodeaminase monomer, up-and-down helical bundle"/>
    <property type="match status" value="1"/>
</dbReference>
<evidence type="ECO:0000313" key="3">
    <source>
        <dbReference type="EMBL" id="SEG47231.1"/>
    </source>
</evidence>
<dbReference type="GeneID" id="39857975"/>
<dbReference type="AlphaFoldDB" id="A0A1H6AFF8"/>
<dbReference type="SUPFAM" id="SSF101262">
    <property type="entry name" value="Methenyltetrahydrofolate cyclohydrolase-like"/>
    <property type="match status" value="1"/>
</dbReference>
<dbReference type="KEGG" id="hlm:DV707_07765"/>